<reference evidence="2" key="1">
    <citation type="journal article" date="2022" name="Mol. Ecol. Resour.">
        <title>The genomes of chicory, endive, great burdock and yacon provide insights into Asteraceae palaeo-polyploidization history and plant inulin production.</title>
        <authorList>
            <person name="Fan W."/>
            <person name="Wang S."/>
            <person name="Wang H."/>
            <person name="Wang A."/>
            <person name="Jiang F."/>
            <person name="Liu H."/>
            <person name="Zhao H."/>
            <person name="Xu D."/>
            <person name="Zhang Y."/>
        </authorList>
    </citation>
    <scope>NUCLEOTIDE SEQUENCE [LARGE SCALE GENOMIC DNA]</scope>
    <source>
        <strain evidence="2">cv. Yunnan</strain>
    </source>
</reference>
<dbReference type="EMBL" id="CM042046">
    <property type="protein sequence ID" value="KAI3676833.1"/>
    <property type="molecule type" value="Genomic_DNA"/>
</dbReference>
<reference evidence="1 2" key="2">
    <citation type="journal article" date="2022" name="Mol. Ecol. Resour.">
        <title>The genomes of chicory, endive, great burdock and yacon provide insights into Asteraceae paleo-polyploidization history and plant inulin production.</title>
        <authorList>
            <person name="Fan W."/>
            <person name="Wang S."/>
            <person name="Wang H."/>
            <person name="Wang A."/>
            <person name="Jiang F."/>
            <person name="Liu H."/>
            <person name="Zhao H."/>
            <person name="Xu D."/>
            <person name="Zhang Y."/>
        </authorList>
    </citation>
    <scope>NUCLEOTIDE SEQUENCE [LARGE SCALE GENOMIC DNA]</scope>
    <source>
        <strain evidence="2">cv. Yunnan</strain>
        <tissue evidence="1">Leaves</tissue>
    </source>
</reference>
<dbReference type="Proteomes" id="UP001056120">
    <property type="component" value="Linkage Group LG29"/>
</dbReference>
<proteinExistence type="predicted"/>
<evidence type="ECO:0000313" key="1">
    <source>
        <dbReference type="EMBL" id="KAI3676833.1"/>
    </source>
</evidence>
<comment type="caution">
    <text evidence="1">The sequence shown here is derived from an EMBL/GenBank/DDBJ whole genome shotgun (WGS) entry which is preliminary data.</text>
</comment>
<organism evidence="1 2">
    <name type="scientific">Smallanthus sonchifolius</name>
    <dbReference type="NCBI Taxonomy" id="185202"/>
    <lineage>
        <taxon>Eukaryota</taxon>
        <taxon>Viridiplantae</taxon>
        <taxon>Streptophyta</taxon>
        <taxon>Embryophyta</taxon>
        <taxon>Tracheophyta</taxon>
        <taxon>Spermatophyta</taxon>
        <taxon>Magnoliopsida</taxon>
        <taxon>eudicotyledons</taxon>
        <taxon>Gunneridae</taxon>
        <taxon>Pentapetalae</taxon>
        <taxon>asterids</taxon>
        <taxon>campanulids</taxon>
        <taxon>Asterales</taxon>
        <taxon>Asteraceae</taxon>
        <taxon>Asteroideae</taxon>
        <taxon>Heliantheae alliance</taxon>
        <taxon>Millerieae</taxon>
        <taxon>Smallanthus</taxon>
    </lineage>
</organism>
<evidence type="ECO:0000313" key="2">
    <source>
        <dbReference type="Proteomes" id="UP001056120"/>
    </source>
</evidence>
<protein>
    <submittedName>
        <fullName evidence="1">Uncharacterized protein</fullName>
    </submittedName>
</protein>
<name>A0ACB8Y092_9ASTR</name>
<gene>
    <name evidence="1" type="ORF">L1987_86447</name>
</gene>
<sequence>MDGWSSKGKAKVATVLPPKKKFVSTMMGEYMVGSVTKVAKNMKNKKKINPQEHGSGSGSGTGTGTGTGKKEG</sequence>
<accession>A0ACB8Y092</accession>
<keyword evidence="2" id="KW-1185">Reference proteome</keyword>